<dbReference type="RefSeq" id="WP_105045022.1">
    <property type="nucleotide sequence ID" value="NZ_CP150662.1"/>
</dbReference>
<dbReference type="AlphaFoldDB" id="A0A2S7W8B3"/>
<feature type="transmembrane region" description="Helical" evidence="1">
    <location>
        <begin position="101"/>
        <end position="126"/>
    </location>
</feature>
<keyword evidence="1" id="KW-1133">Transmembrane helix</keyword>
<keyword evidence="1" id="KW-0812">Transmembrane</keyword>
<accession>A0A2S7W8B3</accession>
<keyword evidence="1" id="KW-0472">Membrane</keyword>
<comment type="caution">
    <text evidence="2">The sequence shown here is derived from an EMBL/GenBank/DDBJ whole genome shotgun (WGS) entry which is preliminary data.</text>
</comment>
<evidence type="ECO:0000256" key="1">
    <source>
        <dbReference type="SAM" id="Phobius"/>
    </source>
</evidence>
<feature type="transmembrane region" description="Helical" evidence="1">
    <location>
        <begin position="56"/>
        <end position="72"/>
    </location>
</feature>
<gene>
    <name evidence="2" type="ORF">BTO13_00620</name>
</gene>
<dbReference type="Proteomes" id="UP000237608">
    <property type="component" value="Unassembled WGS sequence"/>
</dbReference>
<protein>
    <submittedName>
        <fullName evidence="2">Uncharacterized protein</fullName>
    </submittedName>
</protein>
<name>A0A2S7W8B3_9FLAO</name>
<evidence type="ECO:0000313" key="2">
    <source>
        <dbReference type="EMBL" id="PQJ73870.1"/>
    </source>
</evidence>
<proteinExistence type="predicted"/>
<dbReference type="OrthoDB" id="1442507at2"/>
<reference evidence="2 3" key="1">
    <citation type="submission" date="2016-12" db="EMBL/GenBank/DDBJ databases">
        <title>Trade-off between light-utilization and light-protection in marine flavobacteria.</title>
        <authorList>
            <person name="Kumagai Y."/>
            <person name="Yoshizawa S."/>
            <person name="Kogure K."/>
            <person name="Iwasaki W."/>
        </authorList>
    </citation>
    <scope>NUCLEOTIDE SEQUENCE [LARGE SCALE GENOMIC DNA]</scope>
    <source>
        <strain evidence="2 3">KCTC 22729</strain>
    </source>
</reference>
<keyword evidence="3" id="KW-1185">Reference proteome</keyword>
<dbReference type="EMBL" id="MSCL01000001">
    <property type="protein sequence ID" value="PQJ73870.1"/>
    <property type="molecule type" value="Genomic_DNA"/>
</dbReference>
<organism evidence="2 3">
    <name type="scientific">Polaribacter gangjinensis</name>
    <dbReference type="NCBI Taxonomy" id="574710"/>
    <lineage>
        <taxon>Bacteria</taxon>
        <taxon>Pseudomonadati</taxon>
        <taxon>Bacteroidota</taxon>
        <taxon>Flavobacteriia</taxon>
        <taxon>Flavobacteriales</taxon>
        <taxon>Flavobacteriaceae</taxon>
    </lineage>
</organism>
<evidence type="ECO:0000313" key="3">
    <source>
        <dbReference type="Proteomes" id="UP000237608"/>
    </source>
</evidence>
<sequence>MEEVKNQNELDAFAKKYVKEIELDSPSKDFTSLLMQRIENQKSVVFSQQELISKKGWFAILTVAILVFFFSSKTSEKSMITIPELDFSFLSKMKFSQTFEFLSLSNITLIALLLFGGMLIFQLLYLKNHFDKRFE</sequence>